<dbReference type="EMBL" id="JACBKZ010000014">
    <property type="protein sequence ID" value="KAF5933499.1"/>
    <property type="molecule type" value="Genomic_DNA"/>
</dbReference>
<accession>A0A7J7FYS0</accession>
<sequence length="197" mass="22543">MANLLELFWYEPPEAYLLPNQLEGWGDSESLIRQAHPTLDHLMERSVYLQADPDEDLLFWRLSRDSTRERYIGPTHVVGLAPDIEPPHFLVAPLPVGFAERRGPAYPSSHLRTTTPPPQHIVYTPAVDFTDGASYLETPIRITGREFWGYDHGTPVYVVQIVWSCFGVELSGWEFESSMQSEFPELFHGPVFRGQFP</sequence>
<reference evidence="2" key="1">
    <citation type="journal article" date="2020" name="Nat. Commun.">
        <title>Genome assembly of wild tea tree DASZ reveals pedigree and selection history of tea varieties.</title>
        <authorList>
            <person name="Zhang W."/>
            <person name="Zhang Y."/>
            <person name="Qiu H."/>
            <person name="Guo Y."/>
            <person name="Wan H."/>
            <person name="Zhang X."/>
            <person name="Scossa F."/>
            <person name="Alseekh S."/>
            <person name="Zhang Q."/>
            <person name="Wang P."/>
            <person name="Xu L."/>
            <person name="Schmidt M.H."/>
            <person name="Jia X."/>
            <person name="Li D."/>
            <person name="Zhu A."/>
            <person name="Guo F."/>
            <person name="Chen W."/>
            <person name="Ni D."/>
            <person name="Usadel B."/>
            <person name="Fernie A.R."/>
            <person name="Wen W."/>
        </authorList>
    </citation>
    <scope>NUCLEOTIDE SEQUENCE [LARGE SCALE GENOMIC DNA]</scope>
    <source>
        <strain evidence="2">cv. G240</strain>
    </source>
</reference>
<name>A0A7J7FYS0_CAMSI</name>
<gene>
    <name evidence="1" type="ORF">HYC85_029670</name>
</gene>
<comment type="caution">
    <text evidence="1">The sequence shown here is derived from an EMBL/GenBank/DDBJ whole genome shotgun (WGS) entry which is preliminary data.</text>
</comment>
<evidence type="ECO:0000313" key="2">
    <source>
        <dbReference type="Proteomes" id="UP000593564"/>
    </source>
</evidence>
<dbReference type="Proteomes" id="UP000593564">
    <property type="component" value="Unassembled WGS sequence"/>
</dbReference>
<reference evidence="1 2" key="2">
    <citation type="submission" date="2020-07" db="EMBL/GenBank/DDBJ databases">
        <title>Genome assembly of wild tea tree DASZ reveals pedigree and selection history of tea varieties.</title>
        <authorList>
            <person name="Zhang W."/>
        </authorList>
    </citation>
    <scope>NUCLEOTIDE SEQUENCE [LARGE SCALE GENOMIC DNA]</scope>
    <source>
        <strain evidence="2">cv. G240</strain>
        <tissue evidence="1">Leaf</tissue>
    </source>
</reference>
<organism evidence="1 2">
    <name type="scientific">Camellia sinensis</name>
    <name type="common">Tea plant</name>
    <name type="synonym">Thea sinensis</name>
    <dbReference type="NCBI Taxonomy" id="4442"/>
    <lineage>
        <taxon>Eukaryota</taxon>
        <taxon>Viridiplantae</taxon>
        <taxon>Streptophyta</taxon>
        <taxon>Embryophyta</taxon>
        <taxon>Tracheophyta</taxon>
        <taxon>Spermatophyta</taxon>
        <taxon>Magnoliopsida</taxon>
        <taxon>eudicotyledons</taxon>
        <taxon>Gunneridae</taxon>
        <taxon>Pentapetalae</taxon>
        <taxon>asterids</taxon>
        <taxon>Ericales</taxon>
        <taxon>Theaceae</taxon>
        <taxon>Camellia</taxon>
    </lineage>
</organism>
<protein>
    <submittedName>
        <fullName evidence="1">Uncharacterized protein</fullName>
    </submittedName>
</protein>
<evidence type="ECO:0000313" key="1">
    <source>
        <dbReference type="EMBL" id="KAF5933499.1"/>
    </source>
</evidence>
<keyword evidence="2" id="KW-1185">Reference proteome</keyword>
<dbReference type="AlphaFoldDB" id="A0A7J7FYS0"/>
<proteinExistence type="predicted"/>